<organism evidence="2 3">
    <name type="scientific">Chenggangzhangella methanolivorans</name>
    <dbReference type="NCBI Taxonomy" id="1437009"/>
    <lineage>
        <taxon>Bacteria</taxon>
        <taxon>Pseudomonadati</taxon>
        <taxon>Pseudomonadota</taxon>
        <taxon>Alphaproteobacteria</taxon>
        <taxon>Hyphomicrobiales</taxon>
        <taxon>Methylopilaceae</taxon>
        <taxon>Chenggangzhangella</taxon>
    </lineage>
</organism>
<gene>
    <name evidence="2" type="ORF">K6K41_27005</name>
</gene>
<dbReference type="EMBL" id="CP081869">
    <property type="protein sequence ID" value="QZO00148.1"/>
    <property type="molecule type" value="Genomic_DNA"/>
</dbReference>
<keyword evidence="3" id="KW-1185">Reference proteome</keyword>
<dbReference type="KEGG" id="cmet:K6K41_27005"/>
<dbReference type="AlphaFoldDB" id="A0A9E6RBH8"/>
<protein>
    <submittedName>
        <fullName evidence="2">Uncharacterized protein</fullName>
    </submittedName>
</protein>
<evidence type="ECO:0000256" key="1">
    <source>
        <dbReference type="SAM" id="Coils"/>
    </source>
</evidence>
<name>A0A9E6RBH8_9HYPH</name>
<sequence length="71" mass="8319">MAGGAKRRSRDPEVVILRRQVEDLQERMKELAERNAWYEERHLIMLRNAAVKGVSEAELMKALPPIDRSRF</sequence>
<evidence type="ECO:0000313" key="2">
    <source>
        <dbReference type="EMBL" id="QZO00148.1"/>
    </source>
</evidence>
<accession>A0A9E6RBH8</accession>
<feature type="coiled-coil region" evidence="1">
    <location>
        <begin position="14"/>
        <end position="41"/>
    </location>
</feature>
<dbReference type="RefSeq" id="WP_261403302.1">
    <property type="nucleotide sequence ID" value="NZ_CP081869.1"/>
</dbReference>
<reference evidence="2" key="1">
    <citation type="submission" date="2021-08" db="EMBL/GenBank/DDBJ databases">
        <authorList>
            <person name="Zhang H."/>
            <person name="Xu M."/>
            <person name="Yu Z."/>
            <person name="Yang L."/>
            <person name="Cai Y."/>
        </authorList>
    </citation>
    <scope>NUCLEOTIDE SEQUENCE</scope>
    <source>
        <strain evidence="2">CHL1</strain>
    </source>
</reference>
<keyword evidence="1" id="KW-0175">Coiled coil</keyword>
<proteinExistence type="predicted"/>
<dbReference type="Proteomes" id="UP000825701">
    <property type="component" value="Chromosome"/>
</dbReference>
<evidence type="ECO:0000313" key="3">
    <source>
        <dbReference type="Proteomes" id="UP000825701"/>
    </source>
</evidence>